<sequence>MNKYTIIEEIAKGSFGQVYKGQNRLTKEYVAIKKSLCNNNNLKFEAKLYQYINRFVVKGFPKLKWFENKGEYNYLVTELLGRPLSNLIGLISFENALNIGVQLIERIQTLHSLGLIHRDVKPDNFLFGLNNNNSLLYLIDLGIAKKYIDDDTGLHITPYKLRNNNTTHSIIGTPKYMSVNIHEQLSEPSRRDDIESCLYIILELIWGKLIWDTNDLQKMTQIKKQFIKLEWKGSENSSFLIDLLVYTRSLSFEEEPNYKYIIETLSQIDVCI</sequence>
<dbReference type="InterPro" id="IPR000719">
    <property type="entry name" value="Prot_kinase_dom"/>
</dbReference>
<dbReference type="AlphaFoldDB" id="A0A6C0ITB9"/>
<dbReference type="InterPro" id="IPR011009">
    <property type="entry name" value="Kinase-like_dom_sf"/>
</dbReference>
<protein>
    <recommendedName>
        <fullName evidence="1">non-specific serine/threonine protein kinase</fullName>
        <ecNumber evidence="1">2.7.11.1</ecNumber>
    </recommendedName>
</protein>
<dbReference type="Pfam" id="PF00069">
    <property type="entry name" value="Pkinase"/>
    <property type="match status" value="1"/>
</dbReference>
<dbReference type="EC" id="2.7.11.1" evidence="1"/>
<evidence type="ECO:0000256" key="1">
    <source>
        <dbReference type="ARBA" id="ARBA00012513"/>
    </source>
</evidence>
<evidence type="ECO:0000313" key="3">
    <source>
        <dbReference type="EMBL" id="QHT95959.1"/>
    </source>
</evidence>
<reference evidence="3" key="1">
    <citation type="journal article" date="2020" name="Nature">
        <title>Giant virus diversity and host interactions through global metagenomics.</title>
        <authorList>
            <person name="Schulz F."/>
            <person name="Roux S."/>
            <person name="Paez-Espino D."/>
            <person name="Jungbluth S."/>
            <person name="Walsh D.A."/>
            <person name="Denef V.J."/>
            <person name="McMahon K.D."/>
            <person name="Konstantinidis K.T."/>
            <person name="Eloe-Fadrosh E.A."/>
            <person name="Kyrpides N.C."/>
            <person name="Woyke T."/>
        </authorList>
    </citation>
    <scope>NUCLEOTIDE SEQUENCE</scope>
    <source>
        <strain evidence="3">GVMAG-M-3300024301-20</strain>
    </source>
</reference>
<dbReference type="SMART" id="SM00220">
    <property type="entry name" value="S_TKc"/>
    <property type="match status" value="1"/>
</dbReference>
<dbReference type="EMBL" id="MN740248">
    <property type="protein sequence ID" value="QHT95959.1"/>
    <property type="molecule type" value="Genomic_DNA"/>
</dbReference>
<name>A0A6C0ITB9_9ZZZZ</name>
<dbReference type="SUPFAM" id="SSF56112">
    <property type="entry name" value="Protein kinase-like (PK-like)"/>
    <property type="match status" value="1"/>
</dbReference>
<dbReference type="GO" id="GO:0005524">
    <property type="term" value="F:ATP binding"/>
    <property type="evidence" value="ECO:0007669"/>
    <property type="project" value="InterPro"/>
</dbReference>
<dbReference type="PANTHER" id="PTHR11909">
    <property type="entry name" value="CASEIN KINASE-RELATED"/>
    <property type="match status" value="1"/>
</dbReference>
<accession>A0A6C0ITB9</accession>
<dbReference type="PROSITE" id="PS00108">
    <property type="entry name" value="PROTEIN_KINASE_ST"/>
    <property type="match status" value="1"/>
</dbReference>
<dbReference type="Gene3D" id="1.10.510.10">
    <property type="entry name" value="Transferase(Phosphotransferase) domain 1"/>
    <property type="match status" value="1"/>
</dbReference>
<dbReference type="GO" id="GO:0004674">
    <property type="term" value="F:protein serine/threonine kinase activity"/>
    <property type="evidence" value="ECO:0007669"/>
    <property type="project" value="UniProtKB-EC"/>
</dbReference>
<dbReference type="InterPro" id="IPR050235">
    <property type="entry name" value="CK1_Ser-Thr_kinase"/>
</dbReference>
<dbReference type="PROSITE" id="PS50011">
    <property type="entry name" value="PROTEIN_KINASE_DOM"/>
    <property type="match status" value="1"/>
</dbReference>
<evidence type="ECO:0000259" key="2">
    <source>
        <dbReference type="PROSITE" id="PS50011"/>
    </source>
</evidence>
<proteinExistence type="predicted"/>
<organism evidence="3">
    <name type="scientific">viral metagenome</name>
    <dbReference type="NCBI Taxonomy" id="1070528"/>
    <lineage>
        <taxon>unclassified sequences</taxon>
        <taxon>metagenomes</taxon>
        <taxon>organismal metagenomes</taxon>
    </lineage>
</organism>
<dbReference type="InterPro" id="IPR008271">
    <property type="entry name" value="Ser/Thr_kinase_AS"/>
</dbReference>
<feature type="domain" description="Protein kinase" evidence="2">
    <location>
        <begin position="4"/>
        <end position="268"/>
    </location>
</feature>